<dbReference type="PANTHER" id="PTHR16222:SF17">
    <property type="entry name" value="SELENOPROTEIN J"/>
    <property type="match status" value="1"/>
</dbReference>
<name>A0A1M6HF43_9CLOT</name>
<dbReference type="Proteomes" id="UP000184080">
    <property type="component" value="Unassembled WGS sequence"/>
</dbReference>
<dbReference type="InterPro" id="IPR050792">
    <property type="entry name" value="ADP-ribosylglycohydrolase"/>
</dbReference>
<organism evidence="2 3">
    <name type="scientific">Clostridium amylolyticum</name>
    <dbReference type="NCBI Taxonomy" id="1121298"/>
    <lineage>
        <taxon>Bacteria</taxon>
        <taxon>Bacillati</taxon>
        <taxon>Bacillota</taxon>
        <taxon>Clostridia</taxon>
        <taxon>Eubacteriales</taxon>
        <taxon>Clostridiaceae</taxon>
        <taxon>Clostridium</taxon>
    </lineage>
</organism>
<dbReference type="EMBL" id="FQZO01000003">
    <property type="protein sequence ID" value="SHJ20840.1"/>
    <property type="molecule type" value="Genomic_DNA"/>
</dbReference>
<dbReference type="GO" id="GO:0046872">
    <property type="term" value="F:metal ion binding"/>
    <property type="evidence" value="ECO:0007669"/>
    <property type="project" value="UniProtKB-KW"/>
</dbReference>
<keyword evidence="1" id="KW-0479">Metal-binding</keyword>
<dbReference type="OrthoDB" id="9798107at2"/>
<evidence type="ECO:0000313" key="2">
    <source>
        <dbReference type="EMBL" id="SHJ20840.1"/>
    </source>
</evidence>
<keyword evidence="2" id="KW-0378">Hydrolase</keyword>
<feature type="binding site" evidence="1">
    <location>
        <position position="256"/>
    </location>
    <ligand>
        <name>Mg(2+)</name>
        <dbReference type="ChEBI" id="CHEBI:18420"/>
        <label>1</label>
    </ligand>
</feature>
<gene>
    <name evidence="2" type="ORF">SAMN05444401_2501</name>
</gene>
<dbReference type="AlphaFoldDB" id="A0A1M6HF43"/>
<reference evidence="2 3" key="1">
    <citation type="submission" date="2016-11" db="EMBL/GenBank/DDBJ databases">
        <authorList>
            <person name="Jaros S."/>
            <person name="Januszkiewicz K."/>
            <person name="Wedrychowicz H."/>
        </authorList>
    </citation>
    <scope>NUCLEOTIDE SEQUENCE [LARGE SCALE GENOMIC DNA]</scope>
    <source>
        <strain evidence="2 3">DSM 21864</strain>
    </source>
</reference>
<evidence type="ECO:0000256" key="1">
    <source>
        <dbReference type="PIRSR" id="PIRSR605502-1"/>
    </source>
</evidence>
<dbReference type="PANTHER" id="PTHR16222">
    <property type="entry name" value="ADP-RIBOSYLGLYCOHYDROLASE"/>
    <property type="match status" value="1"/>
</dbReference>
<feature type="binding site" evidence="1">
    <location>
        <position position="61"/>
    </location>
    <ligand>
        <name>Mg(2+)</name>
        <dbReference type="ChEBI" id="CHEBI:18420"/>
        <label>1</label>
    </ligand>
</feature>
<comment type="cofactor">
    <cofactor evidence="1">
        <name>Mg(2+)</name>
        <dbReference type="ChEBI" id="CHEBI:18420"/>
    </cofactor>
    <text evidence="1">Binds 2 magnesium ions per subunit.</text>
</comment>
<accession>A0A1M6HF43</accession>
<dbReference type="InterPro" id="IPR036705">
    <property type="entry name" value="Ribosyl_crysJ1_sf"/>
</dbReference>
<sequence>MMKDNKLMGMLLGSFAADAFALGPHWIYDTEKIDDTFGDINTITNPPIGSFHPTKEKGDFTHYGDQTLLLLKFLREHRDFNIEKFKEAWLKYMEYYKGYKDHATKESIERLRNSETLEGSSSDELGGAARMAPIIFEFYPDKNKILKYVAAETKLTHNNPLVIHMVEFIAQITFKVLKGSSPEEAVLSEKDKAPNSLKNMIDNALENLQNEPRDVIKNFGQSCGGVHAFPSTIYLLIKYQDDFKEALKKNVLSGGDSAARGMILGMILGAYKGQEGIPESWLKDMKAYEEIIS</sequence>
<protein>
    <submittedName>
        <fullName evidence="2">ADP-ribosylglycohydrolase</fullName>
    </submittedName>
</protein>
<dbReference type="Pfam" id="PF03747">
    <property type="entry name" value="ADP_ribosyl_GH"/>
    <property type="match status" value="1"/>
</dbReference>
<keyword evidence="1" id="KW-0460">Magnesium</keyword>
<dbReference type="RefSeq" id="WP_083599870.1">
    <property type="nucleotide sequence ID" value="NZ_FQZO01000003.1"/>
</dbReference>
<dbReference type="STRING" id="1121298.SAMN05444401_2501"/>
<proteinExistence type="predicted"/>
<keyword evidence="3" id="KW-1185">Reference proteome</keyword>
<dbReference type="SUPFAM" id="SSF101478">
    <property type="entry name" value="ADP-ribosylglycohydrolase"/>
    <property type="match status" value="1"/>
</dbReference>
<dbReference type="GO" id="GO:0016787">
    <property type="term" value="F:hydrolase activity"/>
    <property type="evidence" value="ECO:0007669"/>
    <property type="project" value="UniProtKB-KW"/>
</dbReference>
<dbReference type="InterPro" id="IPR005502">
    <property type="entry name" value="Ribosyl_crysJ1"/>
</dbReference>
<dbReference type="Gene3D" id="1.10.4080.10">
    <property type="entry name" value="ADP-ribosylation/Crystallin J1"/>
    <property type="match status" value="1"/>
</dbReference>
<evidence type="ECO:0000313" key="3">
    <source>
        <dbReference type="Proteomes" id="UP000184080"/>
    </source>
</evidence>